<dbReference type="AlphaFoldDB" id="A0AAV1JRC1"/>
<organism evidence="1 2">
    <name type="scientific">Leptosia nina</name>
    <dbReference type="NCBI Taxonomy" id="320188"/>
    <lineage>
        <taxon>Eukaryota</taxon>
        <taxon>Metazoa</taxon>
        <taxon>Ecdysozoa</taxon>
        <taxon>Arthropoda</taxon>
        <taxon>Hexapoda</taxon>
        <taxon>Insecta</taxon>
        <taxon>Pterygota</taxon>
        <taxon>Neoptera</taxon>
        <taxon>Endopterygota</taxon>
        <taxon>Lepidoptera</taxon>
        <taxon>Glossata</taxon>
        <taxon>Ditrysia</taxon>
        <taxon>Papilionoidea</taxon>
        <taxon>Pieridae</taxon>
        <taxon>Pierinae</taxon>
        <taxon>Leptosia</taxon>
    </lineage>
</organism>
<gene>
    <name evidence="1" type="ORF">LNINA_LOCUS11126</name>
</gene>
<protein>
    <submittedName>
        <fullName evidence="1">Uncharacterized protein</fullName>
    </submittedName>
</protein>
<name>A0AAV1JRC1_9NEOP</name>
<reference evidence="1 2" key="1">
    <citation type="submission" date="2023-11" db="EMBL/GenBank/DDBJ databases">
        <authorList>
            <person name="Okamura Y."/>
        </authorList>
    </citation>
    <scope>NUCLEOTIDE SEQUENCE [LARGE SCALE GENOMIC DNA]</scope>
</reference>
<dbReference type="Proteomes" id="UP001497472">
    <property type="component" value="Unassembled WGS sequence"/>
</dbReference>
<keyword evidence="2" id="KW-1185">Reference proteome</keyword>
<sequence>MPATVFRRGLLLKPNMSADAMNFDDDSYVDVNSLPLKPPQPLVLPEKPVRRSWHPVMWDDGNQAVAQPIEGKIHTPSKEFPHKKQIRNIRRLIAEGKVKPTSETLIFFLCNKFAISEERQARMLDN</sequence>
<proteinExistence type="predicted"/>
<accession>A0AAV1JRC1</accession>
<dbReference type="EMBL" id="CAVLEF010000132">
    <property type="protein sequence ID" value="CAK1552043.1"/>
    <property type="molecule type" value="Genomic_DNA"/>
</dbReference>
<evidence type="ECO:0000313" key="1">
    <source>
        <dbReference type="EMBL" id="CAK1552043.1"/>
    </source>
</evidence>
<comment type="caution">
    <text evidence="1">The sequence shown here is derived from an EMBL/GenBank/DDBJ whole genome shotgun (WGS) entry which is preliminary data.</text>
</comment>
<evidence type="ECO:0000313" key="2">
    <source>
        <dbReference type="Proteomes" id="UP001497472"/>
    </source>
</evidence>